<keyword evidence="3 4" id="KW-0326">Glycosidase</keyword>
<dbReference type="SUPFAM" id="SSF51445">
    <property type="entry name" value="(Trans)glycosidases"/>
    <property type="match status" value="1"/>
</dbReference>
<dbReference type="Gene3D" id="2.60.40.1180">
    <property type="entry name" value="Golgi alpha-mannosidase II"/>
    <property type="match status" value="1"/>
</dbReference>
<evidence type="ECO:0000259" key="6">
    <source>
        <dbReference type="Pfam" id="PF21365"/>
    </source>
</evidence>
<evidence type="ECO:0000313" key="7">
    <source>
        <dbReference type="EMBL" id="MFH4974100.1"/>
    </source>
</evidence>
<dbReference type="EMBL" id="JBGFUD010000252">
    <property type="protein sequence ID" value="MFH4974100.1"/>
    <property type="molecule type" value="Genomic_DNA"/>
</dbReference>
<protein>
    <submittedName>
        <fullName evidence="7">Uncharacterized protein</fullName>
    </submittedName>
</protein>
<dbReference type="Pfam" id="PF21365">
    <property type="entry name" value="Glyco_hydro_31_3rd"/>
    <property type="match status" value="1"/>
</dbReference>
<dbReference type="Proteomes" id="UP001608902">
    <property type="component" value="Unassembled WGS sequence"/>
</dbReference>
<evidence type="ECO:0000256" key="4">
    <source>
        <dbReference type="RuleBase" id="RU361185"/>
    </source>
</evidence>
<organism evidence="7 8">
    <name type="scientific">Gnathostoma spinigerum</name>
    <dbReference type="NCBI Taxonomy" id="75299"/>
    <lineage>
        <taxon>Eukaryota</taxon>
        <taxon>Metazoa</taxon>
        <taxon>Ecdysozoa</taxon>
        <taxon>Nematoda</taxon>
        <taxon>Chromadorea</taxon>
        <taxon>Rhabditida</taxon>
        <taxon>Spirurina</taxon>
        <taxon>Gnathostomatomorpha</taxon>
        <taxon>Gnathostomatoidea</taxon>
        <taxon>Gnathostomatidae</taxon>
        <taxon>Gnathostoma</taxon>
    </lineage>
</organism>
<evidence type="ECO:0000256" key="3">
    <source>
        <dbReference type="ARBA" id="ARBA00023295"/>
    </source>
</evidence>
<accession>A0ABD6ECR0</accession>
<gene>
    <name evidence="7" type="ORF">AB6A40_000809</name>
</gene>
<keyword evidence="8" id="KW-1185">Reference proteome</keyword>
<proteinExistence type="inferred from homology"/>
<feature type="domain" description="Glycoside hydrolase family 31 TIM barrel" evidence="5">
    <location>
        <begin position="248"/>
        <end position="542"/>
    </location>
</feature>
<evidence type="ECO:0000313" key="8">
    <source>
        <dbReference type="Proteomes" id="UP001608902"/>
    </source>
</evidence>
<sequence>MTDPSRRSLIIGQLCVELGNREKSMCFVQNGLTINVGCAVNDELIEASLIGDDRLFAVFSGGVKFEIKLDTLLDGSIERYDVVWKSTSCYHYMKDILMINPEDYWYGGSQVPQHTWPLSLCSHRFSPCVSGDPLKTPQSSIERYWVCSKKVIVFVSDEVPLWTEFWDGRLSLQSQIQNSPYIHCFKASDSPALKYSLFIPKVPNDVCLRDLHLVVHDILYNKKPHAPPSDYVRNPIWTTWAKFKTEINQEQLIEYAKEIKMHGAPISFIELDDRWEAKYGDLTFDSKKFPNVKRMVGELESMGISLSLWIHPYINDDCDRAKCSEIREYFIKDSENQPALIQWWNGKAFAIDFTNPKARQWFIERLRELEEMGVKAFKFDGGEITYLPKDFRMYSDSTPKEWNVLPSVQPSPNAYTRAYNHTAVEVGNVTEMRVLSYHQHFPVFCRTYDRMSRWDFYGLRSIIPVCLTFSLHGYFYNLPDIIGGNAYGSELLGKELLIRWMQTSLFLCVLQFSITPWDYDQETLDIFKSLMELRERFLDYILQCYYCSAETGLPMIRPMWWFSECEEALKCDNQFSVGNDLIVAPVVHEGSVDRTVFLPDGVWEYFRERRRLLGPGKYTIKVDLRTLPYFVRCWSTLYAKSSDK</sequence>
<evidence type="ECO:0000256" key="2">
    <source>
        <dbReference type="ARBA" id="ARBA00022801"/>
    </source>
</evidence>
<dbReference type="PANTHER" id="PTHR43053:SF4">
    <property type="entry name" value="MYOGENESIS-REGULATING GLYCOSIDASE"/>
    <property type="match status" value="1"/>
</dbReference>
<dbReference type="InterPro" id="IPR013780">
    <property type="entry name" value="Glyco_hydro_b"/>
</dbReference>
<reference evidence="7 8" key="1">
    <citation type="submission" date="2024-08" db="EMBL/GenBank/DDBJ databases">
        <title>Gnathostoma spinigerum genome.</title>
        <authorList>
            <person name="Gonzalez-Bertolin B."/>
            <person name="Monzon S."/>
            <person name="Zaballos A."/>
            <person name="Jimenez P."/>
            <person name="Dekumyoy P."/>
            <person name="Varona S."/>
            <person name="Cuesta I."/>
            <person name="Sumanam S."/>
            <person name="Adisakwattana P."/>
            <person name="Gasser R.B."/>
            <person name="Hernandez-Gonzalez A."/>
            <person name="Young N.D."/>
            <person name="Perteguer M.J."/>
        </authorList>
    </citation>
    <scope>NUCLEOTIDE SEQUENCE [LARGE SCALE GENOMIC DNA]</scope>
    <source>
        <strain evidence="7">AL3</strain>
        <tissue evidence="7">Liver</tissue>
    </source>
</reference>
<dbReference type="PANTHER" id="PTHR43053">
    <property type="entry name" value="GLYCOSIDASE FAMILY 31"/>
    <property type="match status" value="1"/>
</dbReference>
<dbReference type="GO" id="GO:0016798">
    <property type="term" value="F:hydrolase activity, acting on glycosyl bonds"/>
    <property type="evidence" value="ECO:0007669"/>
    <property type="project" value="UniProtKB-KW"/>
</dbReference>
<dbReference type="SUPFAM" id="SSF51011">
    <property type="entry name" value="Glycosyl hydrolase domain"/>
    <property type="match status" value="1"/>
</dbReference>
<dbReference type="CDD" id="cd06592">
    <property type="entry name" value="GH31_NET37"/>
    <property type="match status" value="1"/>
</dbReference>
<dbReference type="InterPro" id="IPR050985">
    <property type="entry name" value="Alpha-glycosidase_related"/>
</dbReference>
<dbReference type="InterPro" id="IPR017853">
    <property type="entry name" value="GH"/>
</dbReference>
<dbReference type="Gene3D" id="3.20.20.80">
    <property type="entry name" value="Glycosidases"/>
    <property type="match status" value="1"/>
</dbReference>
<keyword evidence="2 4" id="KW-0378">Hydrolase</keyword>
<evidence type="ECO:0000256" key="1">
    <source>
        <dbReference type="ARBA" id="ARBA00007806"/>
    </source>
</evidence>
<feature type="domain" description="Glycosyl hydrolase family 31 C-terminal" evidence="6">
    <location>
        <begin position="552"/>
        <end position="632"/>
    </location>
</feature>
<comment type="similarity">
    <text evidence="1 4">Belongs to the glycosyl hydrolase 31 family.</text>
</comment>
<dbReference type="AlphaFoldDB" id="A0ABD6ECR0"/>
<dbReference type="Pfam" id="PF01055">
    <property type="entry name" value="Glyco_hydro_31_2nd"/>
    <property type="match status" value="1"/>
</dbReference>
<dbReference type="InterPro" id="IPR048395">
    <property type="entry name" value="Glyco_hydro_31_C"/>
</dbReference>
<evidence type="ECO:0000259" key="5">
    <source>
        <dbReference type="Pfam" id="PF01055"/>
    </source>
</evidence>
<dbReference type="InterPro" id="IPR000322">
    <property type="entry name" value="Glyco_hydro_31_TIM"/>
</dbReference>
<comment type="caution">
    <text evidence="7">The sequence shown here is derived from an EMBL/GenBank/DDBJ whole genome shotgun (WGS) entry which is preliminary data.</text>
</comment>
<name>A0ABD6ECR0_9BILA</name>